<dbReference type="GO" id="GO:0005697">
    <property type="term" value="C:telomerase holoenzyme complex"/>
    <property type="evidence" value="ECO:0007669"/>
    <property type="project" value="TreeGrafter"/>
</dbReference>
<protein>
    <recommendedName>
        <fullName evidence="2">DNA/RNA-binding domain-containing protein</fullName>
    </recommendedName>
</protein>
<accession>A0A0M8N648</accession>
<dbReference type="GO" id="GO:0042162">
    <property type="term" value="F:telomeric DNA binding"/>
    <property type="evidence" value="ECO:0007669"/>
    <property type="project" value="TreeGrafter"/>
</dbReference>
<dbReference type="PANTHER" id="PTHR15696:SF0">
    <property type="entry name" value="TELOMERASE-BINDING PROTEIN EST1A"/>
    <property type="match status" value="1"/>
</dbReference>
<dbReference type="EMBL" id="LGSR01000013">
    <property type="protein sequence ID" value="KOS20760.1"/>
    <property type="molecule type" value="Genomic_DNA"/>
</dbReference>
<keyword evidence="4" id="KW-1185">Reference proteome</keyword>
<comment type="caution">
    <text evidence="3">The sequence shown here is derived from an EMBL/GenBank/DDBJ whole genome shotgun (WGS) entry which is preliminary data.</text>
</comment>
<organism evidence="3 4">
    <name type="scientific">Escovopsis weberi</name>
    <dbReference type="NCBI Taxonomy" id="150374"/>
    <lineage>
        <taxon>Eukaryota</taxon>
        <taxon>Fungi</taxon>
        <taxon>Dikarya</taxon>
        <taxon>Ascomycota</taxon>
        <taxon>Pezizomycotina</taxon>
        <taxon>Sordariomycetes</taxon>
        <taxon>Hypocreomycetidae</taxon>
        <taxon>Hypocreales</taxon>
        <taxon>Hypocreaceae</taxon>
        <taxon>Escovopsis</taxon>
    </lineage>
</organism>
<dbReference type="SUPFAM" id="SSF48452">
    <property type="entry name" value="TPR-like"/>
    <property type="match status" value="1"/>
</dbReference>
<feature type="compositionally biased region" description="Polar residues" evidence="1">
    <location>
        <begin position="72"/>
        <end position="83"/>
    </location>
</feature>
<dbReference type="InterPro" id="IPR045153">
    <property type="entry name" value="Est1/Ebs1-like"/>
</dbReference>
<sequence length="750" mass="84647">MTAPDKSDIDKGWVSYLRNSRRLNCPDCGGLDIHPPILKTFRAHVQQHRDRHPSLVTDSDIQEAFDKIKLSARTQNPASTSPADNGHHAKRSRKRPVQTATPARDDAGRRATQHATPEVEDDADERDSKKHCSPTSSIARAQTPQQPQPQQLPMPGRSRGRQTERTSSKPGAPGGRKLWTPEDEPPPRSTQARRMCSSEGRPAHDMLMVKVMVMVMEQLVAEVKGIYAGLVMIEAKCIEVDNAQSSNKDSLRQLNNEQWQVLITLHRTLLHEHHDFFLASQHPSASPALRRLAAKYAMPARMWRHGIHSFLELLRHKLPMSLEPMLTFIYIAYSMMALLYETVPTFEDTWIECLGDLGRYRMAIEDDDIRDRETWLSVSRYWYSKASDHSPTTGRLYHHLAILARPNALQQVYYYAKSLCVPTPFTSARESVMTLFDPVLSSSPPKLEAIDAAFVRIHAILFSGKSKEQLAPALDQFYTLLDGQIARTTKGWLESGYFIGISIACALLGYGNESNALMQAISPKSEEAEAAATVTTATATATATAATTAATTTSTSASMSTATSTAAPVEAFEQTLDFAVRTYEIITRRWGDMNILTYLHTTLVFLRHLSKYPAAMSHIEAKFPWKLTAMMLNYLKQSSKVEIRMESEEFPGAPQNEVPRPLPEDYAMRGLIYADDYFPDDWFSRINDDEKYFELASMMDERRERILWLGRRIATLGKWLQWDARKQEFFVSGIYDVDLDHVPAGGQRHA</sequence>
<dbReference type="PANTHER" id="PTHR15696">
    <property type="entry name" value="SMG-7 SUPPRESSOR WITH MORPHOLOGICAL EFFECT ON GENITALIA PROTEIN 7"/>
    <property type="match status" value="1"/>
</dbReference>
<dbReference type="PRINTS" id="PR00833">
    <property type="entry name" value="POAALLERGEN"/>
</dbReference>
<dbReference type="OrthoDB" id="2017974at2759"/>
<dbReference type="FunFam" id="1.25.40.10:FF:000202">
    <property type="entry name" value="Unplaced genomic scaffold supercont1.7, whole genome shotgun sequence"/>
    <property type="match status" value="1"/>
</dbReference>
<evidence type="ECO:0000259" key="2">
    <source>
        <dbReference type="Pfam" id="PF10373"/>
    </source>
</evidence>
<evidence type="ECO:0000313" key="3">
    <source>
        <dbReference type="EMBL" id="KOS20760.1"/>
    </source>
</evidence>
<dbReference type="GO" id="GO:0000184">
    <property type="term" value="P:nuclear-transcribed mRNA catabolic process, nonsense-mediated decay"/>
    <property type="evidence" value="ECO:0007669"/>
    <property type="project" value="TreeGrafter"/>
</dbReference>
<dbReference type="InterPro" id="IPR011990">
    <property type="entry name" value="TPR-like_helical_dom_sf"/>
</dbReference>
<evidence type="ECO:0000256" key="1">
    <source>
        <dbReference type="SAM" id="MobiDB-lite"/>
    </source>
</evidence>
<feature type="region of interest" description="Disordered" evidence="1">
    <location>
        <begin position="72"/>
        <end position="200"/>
    </location>
</feature>
<dbReference type="InterPro" id="IPR018834">
    <property type="entry name" value="DNA/RNA-bd_Est1-type"/>
</dbReference>
<evidence type="ECO:0000313" key="4">
    <source>
        <dbReference type="Proteomes" id="UP000053831"/>
    </source>
</evidence>
<dbReference type="GO" id="GO:0070034">
    <property type="term" value="F:telomerase RNA binding"/>
    <property type="evidence" value="ECO:0007669"/>
    <property type="project" value="TreeGrafter"/>
</dbReference>
<proteinExistence type="predicted"/>
<dbReference type="Proteomes" id="UP000053831">
    <property type="component" value="Unassembled WGS sequence"/>
</dbReference>
<reference evidence="3 4" key="1">
    <citation type="submission" date="2015-07" db="EMBL/GenBank/DDBJ databases">
        <title>The genome of the fungus Escovopsis weberi, a specialized disease agent of ant agriculture.</title>
        <authorList>
            <person name="de Man T.J."/>
            <person name="Stajich J.E."/>
            <person name="Kubicek C.P."/>
            <person name="Chenthamara K."/>
            <person name="Atanasova L."/>
            <person name="Druzhinina I.S."/>
            <person name="Birnbaum S."/>
            <person name="Barribeau S.M."/>
            <person name="Teiling C."/>
            <person name="Suen G."/>
            <person name="Currie C."/>
            <person name="Gerardo N.M."/>
        </authorList>
    </citation>
    <scope>NUCLEOTIDE SEQUENCE [LARGE SCALE GENOMIC DNA]</scope>
</reference>
<dbReference type="Gene3D" id="1.25.40.10">
    <property type="entry name" value="Tetratricopeptide repeat domain"/>
    <property type="match status" value="1"/>
</dbReference>
<feature type="domain" description="DNA/RNA-binding" evidence="2">
    <location>
        <begin position="382"/>
        <end position="671"/>
    </location>
</feature>
<gene>
    <name evidence="3" type="ORF">ESCO_004109</name>
</gene>
<dbReference type="STRING" id="150374.A0A0M8N648"/>
<name>A0A0M8N648_ESCWE</name>
<dbReference type="Pfam" id="PF10373">
    <property type="entry name" value="EST1_DNA_bind"/>
    <property type="match status" value="1"/>
</dbReference>
<dbReference type="AlphaFoldDB" id="A0A0M8N648"/>